<organism evidence="2 3">
    <name type="scientific">Favolaschia claudopus</name>
    <dbReference type="NCBI Taxonomy" id="2862362"/>
    <lineage>
        <taxon>Eukaryota</taxon>
        <taxon>Fungi</taxon>
        <taxon>Dikarya</taxon>
        <taxon>Basidiomycota</taxon>
        <taxon>Agaricomycotina</taxon>
        <taxon>Agaricomycetes</taxon>
        <taxon>Agaricomycetidae</taxon>
        <taxon>Agaricales</taxon>
        <taxon>Marasmiineae</taxon>
        <taxon>Mycenaceae</taxon>
        <taxon>Favolaschia</taxon>
    </lineage>
</organism>
<feature type="signal peptide" evidence="1">
    <location>
        <begin position="1"/>
        <end position="21"/>
    </location>
</feature>
<dbReference type="AlphaFoldDB" id="A0AAV9ZB60"/>
<keyword evidence="1" id="KW-0732">Signal</keyword>
<feature type="chain" id="PRO_5043934153" evidence="1">
    <location>
        <begin position="22"/>
        <end position="515"/>
    </location>
</feature>
<sequence>MMRLLELLPVIFAGLHPLVNALSEQTPAFHSFPFTVQPFTILERSPTYDPDNINLYLVCPNGGAVPDPGAAIYKSNGELVWANSTFGACNDLNLQTFDGEDFLTFWVGAGSAAAGGQMGFGTVIMMNSNYEVVMNVSAVNPEGTDLHEFNIVKPDNQTALVTAFHTIPMDLSAIGGPVNGWYSNGVIQEVDIASGAVLFNWTTFDHIALEESFNNISLTGQGFAEETPFDAVHINAIDKDSDGNYIISARHTQTIYKIAANGTILWRLGGKMSDFTSIGSGTEFHWQHHARWRMNETHISLFDDGAAILGENVTVIDEAEATGKYLKIDQRAMTVSLAKIFKPGPSHNFSIAEGSVELYGNEVLVGYGLLPWFEAYSFDTEERLFSAVIGPNDPSLRNNNAGISNYRAFRTTTQQFIGHPTQPPNVSLTDGNIFVSWNGATHVASYTLLTGHSPENLSTMVATVPKSGFETKISSKGSQQFVAVAAKAANGTVLAQSLVYRTGNSESTPWLEKRG</sequence>
<protein>
    <submittedName>
        <fullName evidence="2">ASST-domain-containing protein</fullName>
    </submittedName>
</protein>
<evidence type="ECO:0000313" key="2">
    <source>
        <dbReference type="EMBL" id="KAK6977384.1"/>
    </source>
</evidence>
<accession>A0AAV9ZB60</accession>
<keyword evidence="3" id="KW-1185">Reference proteome</keyword>
<dbReference type="PANTHER" id="PTHR35340:SF5">
    <property type="entry name" value="ASST-DOMAIN-CONTAINING PROTEIN"/>
    <property type="match status" value="1"/>
</dbReference>
<proteinExistence type="predicted"/>
<reference evidence="2 3" key="1">
    <citation type="journal article" date="2024" name="J Genomics">
        <title>Draft genome sequencing and assembly of Favolaschia claudopus CIRM-BRFM 2984 isolated from oak limbs.</title>
        <authorList>
            <person name="Navarro D."/>
            <person name="Drula E."/>
            <person name="Chaduli D."/>
            <person name="Cazenave R."/>
            <person name="Ahrendt S."/>
            <person name="Wang J."/>
            <person name="Lipzen A."/>
            <person name="Daum C."/>
            <person name="Barry K."/>
            <person name="Grigoriev I.V."/>
            <person name="Favel A."/>
            <person name="Rosso M.N."/>
            <person name="Martin F."/>
        </authorList>
    </citation>
    <scope>NUCLEOTIDE SEQUENCE [LARGE SCALE GENOMIC DNA]</scope>
    <source>
        <strain evidence="2 3">CIRM-BRFM 2984</strain>
    </source>
</reference>
<comment type="caution">
    <text evidence="2">The sequence shown here is derived from an EMBL/GenBank/DDBJ whole genome shotgun (WGS) entry which is preliminary data.</text>
</comment>
<dbReference type="InterPro" id="IPR053143">
    <property type="entry name" value="Arylsulfate_ST"/>
</dbReference>
<dbReference type="SUPFAM" id="SSF63829">
    <property type="entry name" value="Calcium-dependent phosphotriesterase"/>
    <property type="match status" value="1"/>
</dbReference>
<name>A0AAV9ZB60_9AGAR</name>
<dbReference type="EMBL" id="JAWWNJ010000169">
    <property type="protein sequence ID" value="KAK6977384.1"/>
    <property type="molecule type" value="Genomic_DNA"/>
</dbReference>
<evidence type="ECO:0000313" key="3">
    <source>
        <dbReference type="Proteomes" id="UP001362999"/>
    </source>
</evidence>
<evidence type="ECO:0000256" key="1">
    <source>
        <dbReference type="SAM" id="SignalP"/>
    </source>
</evidence>
<gene>
    <name evidence="2" type="ORF">R3P38DRAFT_3124790</name>
</gene>
<dbReference type="Pfam" id="PF14269">
    <property type="entry name" value="Arylsulfotran_2"/>
    <property type="match status" value="1"/>
</dbReference>
<dbReference type="InterPro" id="IPR039535">
    <property type="entry name" value="ASST-like"/>
</dbReference>
<dbReference type="Proteomes" id="UP001362999">
    <property type="component" value="Unassembled WGS sequence"/>
</dbReference>
<dbReference type="PANTHER" id="PTHR35340">
    <property type="entry name" value="PQQ ENZYME REPEAT PROTEIN-RELATED"/>
    <property type="match status" value="1"/>
</dbReference>